<dbReference type="RefSeq" id="WP_158034982.1">
    <property type="nucleotide sequence ID" value="NZ_ML708633.1"/>
</dbReference>
<name>A0A5J5KUY2_9MICC</name>
<keyword evidence="2" id="KW-1185">Reference proteome</keyword>
<evidence type="ECO:0000313" key="2">
    <source>
        <dbReference type="Proteomes" id="UP000325957"/>
    </source>
</evidence>
<proteinExistence type="predicted"/>
<dbReference type="Proteomes" id="UP000325957">
    <property type="component" value="Unassembled WGS sequence"/>
</dbReference>
<organism evidence="1 2">
    <name type="scientific">Kocuria coralli</name>
    <dbReference type="NCBI Taxonomy" id="1461025"/>
    <lineage>
        <taxon>Bacteria</taxon>
        <taxon>Bacillati</taxon>
        <taxon>Actinomycetota</taxon>
        <taxon>Actinomycetes</taxon>
        <taxon>Micrococcales</taxon>
        <taxon>Micrococcaceae</taxon>
        <taxon>Kocuria</taxon>
    </lineage>
</organism>
<protein>
    <recommendedName>
        <fullName evidence="3">DUF559 domain-containing protein</fullName>
    </recommendedName>
</protein>
<dbReference type="OrthoDB" id="4882763at2"/>
<reference evidence="1 2" key="1">
    <citation type="submission" date="2019-05" db="EMBL/GenBank/DDBJ databases">
        <title>Kocuria coralli sp. nov., a novel actinobacterium isolated from coral reef seawater.</title>
        <authorList>
            <person name="Li J."/>
        </authorList>
    </citation>
    <scope>NUCLEOTIDE SEQUENCE [LARGE SCALE GENOMIC DNA]</scope>
    <source>
        <strain evidence="1 2">SCSIO 13007</strain>
    </source>
</reference>
<comment type="caution">
    <text evidence="1">The sequence shown here is derived from an EMBL/GenBank/DDBJ whole genome shotgun (WGS) entry which is preliminary data.</text>
</comment>
<evidence type="ECO:0000313" key="1">
    <source>
        <dbReference type="EMBL" id="KAA9393030.1"/>
    </source>
</evidence>
<dbReference type="AlphaFoldDB" id="A0A5J5KUY2"/>
<dbReference type="EMBL" id="SZWF01000031">
    <property type="protein sequence ID" value="KAA9393030.1"/>
    <property type="molecule type" value="Genomic_DNA"/>
</dbReference>
<sequence length="290" mass="32334">MLRLAHGHWARWPDGIQPFELGHWEKAALLQRSLGPNIAVSHLSAGKLWGLPLSTGMTWVHGLLGEPPATPRHDLRPHLAFASGRRNQDAGGYVLHRGLGLEPVQGLWGCDVTSALETLLALQPVLPGWRGVTVVDFLLAHGLSMGRREPLTTARFGELLEQVPAGTPGLRSVKRALTRASERMWSPMETVLRLLVEDAGFPRPLGNVEVMLPDRSAAYIDLAWPEQMVGLEYNGSVHYQNAQAYDEEMHRLNQLEECGWAVRTVVVNDLKLPTRLSSMFAWLDLHLKRR</sequence>
<evidence type="ECO:0008006" key="3">
    <source>
        <dbReference type="Google" id="ProtNLM"/>
    </source>
</evidence>
<accession>A0A5J5KUY2</accession>
<gene>
    <name evidence="1" type="ORF">FCK90_14270</name>
</gene>